<gene>
    <name evidence="5" type="ORF">FD20_GL001987</name>
</gene>
<evidence type="ECO:0000259" key="3">
    <source>
        <dbReference type="Pfam" id="PF01408"/>
    </source>
</evidence>
<dbReference type="STRING" id="1423812.FD20_GL001987"/>
<dbReference type="PANTHER" id="PTHR42840:SF3">
    <property type="entry name" value="BINDING ROSSMANN FOLD OXIDOREDUCTASE, PUTATIVE (AFU_ORTHOLOGUE AFUA_2G10240)-RELATED"/>
    <property type="match status" value="1"/>
</dbReference>
<keyword evidence="6" id="KW-1185">Reference proteome</keyword>
<evidence type="ECO:0000313" key="5">
    <source>
        <dbReference type="EMBL" id="KRL38364.1"/>
    </source>
</evidence>
<dbReference type="InterPro" id="IPR030827">
    <property type="entry name" value="Myo_inos_IolG"/>
</dbReference>
<dbReference type="NCBIfam" id="TIGR04380">
    <property type="entry name" value="myo_inos_iolG"/>
    <property type="match status" value="1"/>
</dbReference>
<protein>
    <recommendedName>
        <fullName evidence="7">Myo-inositol 2-dehydrogenase</fullName>
    </recommendedName>
</protein>
<dbReference type="InterPro" id="IPR055170">
    <property type="entry name" value="GFO_IDH_MocA-like_dom"/>
</dbReference>
<dbReference type="SUPFAM" id="SSF51735">
    <property type="entry name" value="NAD(P)-binding Rossmann-fold domains"/>
    <property type="match status" value="1"/>
</dbReference>
<dbReference type="Pfam" id="PF22725">
    <property type="entry name" value="GFO_IDH_MocA_C3"/>
    <property type="match status" value="1"/>
</dbReference>
<dbReference type="InterPro" id="IPR000683">
    <property type="entry name" value="Gfo/Idh/MocA-like_OxRdtase_N"/>
</dbReference>
<feature type="domain" description="GFO/IDH/MocA-like oxidoreductase" evidence="4">
    <location>
        <begin position="129"/>
        <end position="244"/>
    </location>
</feature>
<accession>A0A0R1Q1P1</accession>
<dbReference type="AlphaFoldDB" id="A0A0R1Q1P1"/>
<feature type="domain" description="Gfo/Idh/MocA-like oxidoreductase N-terminal" evidence="3">
    <location>
        <begin position="2"/>
        <end position="117"/>
    </location>
</feature>
<reference evidence="5 6" key="1">
    <citation type="journal article" date="2015" name="Genome Announc.">
        <title>Expanding the biotechnology potential of lactobacilli through comparative genomics of 213 strains and associated genera.</title>
        <authorList>
            <person name="Sun Z."/>
            <person name="Harris H.M."/>
            <person name="McCann A."/>
            <person name="Guo C."/>
            <person name="Argimon S."/>
            <person name="Zhang W."/>
            <person name="Yang X."/>
            <person name="Jeffery I.B."/>
            <person name="Cooney J.C."/>
            <person name="Kagawa T.F."/>
            <person name="Liu W."/>
            <person name="Song Y."/>
            <person name="Salvetti E."/>
            <person name="Wrobel A."/>
            <person name="Rasinkangas P."/>
            <person name="Parkhill J."/>
            <person name="Rea M.C."/>
            <person name="O'Sullivan O."/>
            <person name="Ritari J."/>
            <person name="Douillard F.P."/>
            <person name="Paul Ross R."/>
            <person name="Yang R."/>
            <person name="Briner A.E."/>
            <person name="Felis G.E."/>
            <person name="de Vos W.M."/>
            <person name="Barrangou R."/>
            <person name="Klaenhammer T.R."/>
            <person name="Caufield P.W."/>
            <person name="Cui Y."/>
            <person name="Zhang H."/>
            <person name="O'Toole P.W."/>
        </authorList>
    </citation>
    <scope>NUCLEOTIDE SEQUENCE [LARGE SCALE GENOMIC DNA]</scope>
    <source>
        <strain evidence="5 6">DSM 19971</strain>
    </source>
</reference>
<sequence>MGIIGMGRIGNVHYQNLLTFDDVSVKTICDILIDEVWKEKYPAVSTLVKDYHQILTDPEIDAVLICTPTDLHPQITIDAARAGKDIFCEKPVGFKNEDILEAYRVVNQMGVKFEVGFNRRFDKHFDRIVEYRDENRIGDPQLLKITSRDPEPPSLDYVEHSGGIFMDMTIHDFDMARFITGQEVAEVHVFGDILIDDRIRKFKDIDTAVISLKFVNGMLGVIDNSRKAVYGYDQRIELFGSKGVSRAENILNSETTFVGKEGALADTPMYFFLQRYKEAYAQELRSFFGAVRGEHPVACSFDDGVRAIRLAEAAKRSLLSGQVEKVAEIK</sequence>
<dbReference type="SUPFAM" id="SSF55347">
    <property type="entry name" value="Glyceraldehyde-3-phosphate dehydrogenase-like, C-terminal domain"/>
    <property type="match status" value="1"/>
</dbReference>
<name>A0A0R1Q1P1_9LACO</name>
<proteinExistence type="inferred from homology"/>
<evidence type="ECO:0000313" key="6">
    <source>
        <dbReference type="Proteomes" id="UP000051155"/>
    </source>
</evidence>
<dbReference type="FunFam" id="3.30.360.10:FF:000023">
    <property type="entry name" value="Inositol 2-dehydrogenase"/>
    <property type="match status" value="1"/>
</dbReference>
<dbReference type="Gene3D" id="3.40.50.720">
    <property type="entry name" value="NAD(P)-binding Rossmann-like Domain"/>
    <property type="match status" value="1"/>
</dbReference>
<evidence type="ECO:0008006" key="7">
    <source>
        <dbReference type="Google" id="ProtNLM"/>
    </source>
</evidence>
<dbReference type="EMBL" id="AZEG01000005">
    <property type="protein sequence ID" value="KRL38364.1"/>
    <property type="molecule type" value="Genomic_DNA"/>
</dbReference>
<evidence type="ECO:0000256" key="1">
    <source>
        <dbReference type="ARBA" id="ARBA00010928"/>
    </source>
</evidence>
<evidence type="ECO:0000259" key="4">
    <source>
        <dbReference type="Pfam" id="PF22725"/>
    </source>
</evidence>
<dbReference type="GO" id="GO:0000166">
    <property type="term" value="F:nucleotide binding"/>
    <property type="evidence" value="ECO:0007669"/>
    <property type="project" value="InterPro"/>
</dbReference>
<evidence type="ECO:0000256" key="2">
    <source>
        <dbReference type="ARBA" id="ARBA00023002"/>
    </source>
</evidence>
<comment type="caution">
    <text evidence="5">The sequence shown here is derived from an EMBL/GenBank/DDBJ whole genome shotgun (WGS) entry which is preliminary data.</text>
</comment>
<dbReference type="Gene3D" id="3.30.360.10">
    <property type="entry name" value="Dihydrodipicolinate Reductase, domain 2"/>
    <property type="match status" value="1"/>
</dbReference>
<comment type="similarity">
    <text evidence="1">Belongs to the Gfo/Idh/MocA family.</text>
</comment>
<dbReference type="InterPro" id="IPR036291">
    <property type="entry name" value="NAD(P)-bd_dom_sf"/>
</dbReference>
<dbReference type="PANTHER" id="PTHR42840">
    <property type="entry name" value="NAD(P)-BINDING ROSSMANN-FOLD SUPERFAMILY PROTEIN-RELATED"/>
    <property type="match status" value="1"/>
</dbReference>
<dbReference type="Pfam" id="PF01408">
    <property type="entry name" value="GFO_IDH_MocA"/>
    <property type="match status" value="1"/>
</dbReference>
<dbReference type="PATRIC" id="fig|1423812.3.peg.2108"/>
<dbReference type="Proteomes" id="UP000051155">
    <property type="component" value="Unassembled WGS sequence"/>
</dbReference>
<dbReference type="GO" id="GO:0016491">
    <property type="term" value="F:oxidoreductase activity"/>
    <property type="evidence" value="ECO:0007669"/>
    <property type="project" value="UniProtKB-KW"/>
</dbReference>
<organism evidence="5 6">
    <name type="scientific">Liquorilactobacillus uvarum DSM 19971</name>
    <dbReference type="NCBI Taxonomy" id="1423812"/>
    <lineage>
        <taxon>Bacteria</taxon>
        <taxon>Bacillati</taxon>
        <taxon>Bacillota</taxon>
        <taxon>Bacilli</taxon>
        <taxon>Lactobacillales</taxon>
        <taxon>Lactobacillaceae</taxon>
        <taxon>Liquorilactobacillus</taxon>
    </lineage>
</organism>
<keyword evidence="2" id="KW-0560">Oxidoreductase</keyword>